<comment type="caution">
    <text evidence="2">The sequence shown here is derived from an EMBL/GenBank/DDBJ whole genome shotgun (WGS) entry which is preliminary data.</text>
</comment>
<dbReference type="Gene3D" id="1.20.58.2130">
    <property type="match status" value="2"/>
</dbReference>
<reference evidence="2" key="2">
    <citation type="submission" date="2021-01" db="EMBL/GenBank/DDBJ databases">
        <authorList>
            <person name="Schikora-Tamarit M.A."/>
        </authorList>
    </citation>
    <scope>NUCLEOTIDE SEQUENCE</scope>
    <source>
        <strain evidence="2">CBS6341</strain>
    </source>
</reference>
<dbReference type="PANTHER" id="PTHR28067:SF1">
    <property type="entry name" value="DNA REPLICATION REGULATOR SLD3"/>
    <property type="match status" value="1"/>
</dbReference>
<accession>A0A9P8PH05</accession>
<dbReference type="PANTHER" id="PTHR28067">
    <property type="entry name" value="DNA REPLICATION REGULATOR SLD3"/>
    <property type="match status" value="1"/>
</dbReference>
<organism evidence="2 3">
    <name type="scientific">Wickerhamomyces mucosus</name>
    <dbReference type="NCBI Taxonomy" id="1378264"/>
    <lineage>
        <taxon>Eukaryota</taxon>
        <taxon>Fungi</taxon>
        <taxon>Dikarya</taxon>
        <taxon>Ascomycota</taxon>
        <taxon>Saccharomycotina</taxon>
        <taxon>Saccharomycetes</taxon>
        <taxon>Phaffomycetales</taxon>
        <taxon>Wickerhamomycetaceae</taxon>
        <taxon>Wickerhamomyces</taxon>
    </lineage>
</organism>
<dbReference type="Proteomes" id="UP000769528">
    <property type="component" value="Unassembled WGS sequence"/>
</dbReference>
<name>A0A9P8PH05_9ASCO</name>
<sequence>MTKFTIKSNNLQSQLEITLLKPTNCSLSEISSNLIHNKPNRYFQIKEQNVLNYFENQSNYQYLIEITKNNKIQYGILSKLVDNYFVLKYLNNLPIHSNSKDSIDSSSQLSSNYKPLIINDSVNFHSNWIQENIRSIDKINDYKLSMDPPNSIQISPLKKNQPPFDYFEEKYYENLYQLTIPLTYFTKSCFQRLFNLCGKDEFKYESILKKFVLKINEFDQRHDLNTNGLFNKDLIKSNNELENQQKFIDKYLNLIDINGSKKNDSLITIINNFKIKELHIQIIVLLELISLRKLDDSKLFISNEKSKKNSKTSASSFIRKKRSKNNSKKFQQLNLVPVINGGIISSTTQLKDSTDLELTYNQLLDSYIGKLMIYDALLQSSSIGINDLTSQDSSTQDNLLKTTKFITNIVIPFFEKRVPHSVKHLIKKVKGSSFKSQSQRKPAIKSTKDNNTNVINKHKLEVKKPAQFERTSFKLQDIEEFKSKSLSRSNSELSRTLSFSSINLSKKKQIDLSLPQIDKTKPKLIKSNSTSIFNRVGKKKNNQLPIKPIESFSQVNETPMKKIKPINILETPLKSIDSSSPINLTKLDKNSAKLDSINSPDIQIAHDIKSIGSISQVNETPINSSKLKHKNNSIIMETPLKSINSSPLKSLNQSTKLEDQNDYVIGELTPDDKIKENGSPLRQLKSDRRTVNRRLFG</sequence>
<feature type="domain" description="DNA replication regulator Sld3 C-terminal" evidence="1">
    <location>
        <begin position="243"/>
        <end position="564"/>
    </location>
</feature>
<dbReference type="Pfam" id="PF08639">
    <property type="entry name" value="Sld3_STD"/>
    <property type="match status" value="1"/>
</dbReference>
<dbReference type="InterPro" id="IPR042511">
    <property type="entry name" value="Sld3"/>
</dbReference>
<keyword evidence="3" id="KW-1185">Reference proteome</keyword>
<proteinExistence type="predicted"/>
<dbReference type="EMBL" id="JAEUBF010001233">
    <property type="protein sequence ID" value="KAH3672053.1"/>
    <property type="molecule type" value="Genomic_DNA"/>
</dbReference>
<gene>
    <name evidence="2" type="ORF">WICMUC_004454</name>
</gene>
<evidence type="ECO:0000259" key="1">
    <source>
        <dbReference type="Pfam" id="PF08639"/>
    </source>
</evidence>
<evidence type="ECO:0000313" key="2">
    <source>
        <dbReference type="EMBL" id="KAH3672053.1"/>
    </source>
</evidence>
<dbReference type="AlphaFoldDB" id="A0A9P8PH05"/>
<reference evidence="2" key="1">
    <citation type="journal article" date="2021" name="Open Biol.">
        <title>Shared evolutionary footprints suggest mitochondrial oxidative damage underlies multiple complex I losses in fungi.</title>
        <authorList>
            <person name="Schikora-Tamarit M.A."/>
            <person name="Marcet-Houben M."/>
            <person name="Nosek J."/>
            <person name="Gabaldon T."/>
        </authorList>
    </citation>
    <scope>NUCLEOTIDE SEQUENCE</scope>
    <source>
        <strain evidence="2">CBS6341</strain>
    </source>
</reference>
<evidence type="ECO:0000313" key="3">
    <source>
        <dbReference type="Proteomes" id="UP000769528"/>
    </source>
</evidence>
<dbReference type="GO" id="GO:0031261">
    <property type="term" value="C:DNA replication preinitiation complex"/>
    <property type="evidence" value="ECO:0007669"/>
    <property type="project" value="TreeGrafter"/>
</dbReference>
<protein>
    <recommendedName>
        <fullName evidence="1">DNA replication regulator Sld3 C-terminal domain-containing protein</fullName>
    </recommendedName>
</protein>
<dbReference type="OrthoDB" id="5395343at2759"/>
<dbReference type="InterPro" id="IPR013948">
    <property type="entry name" value="DNA_replication_reg_Sld3_C"/>
</dbReference>
<dbReference type="GO" id="GO:0006270">
    <property type="term" value="P:DNA replication initiation"/>
    <property type="evidence" value="ECO:0007669"/>
    <property type="project" value="InterPro"/>
</dbReference>